<dbReference type="GO" id="GO:0140098">
    <property type="term" value="F:catalytic activity, acting on RNA"/>
    <property type="evidence" value="ECO:0007669"/>
    <property type="project" value="UniProtKB-ARBA"/>
</dbReference>
<evidence type="ECO:0000256" key="2">
    <source>
        <dbReference type="ARBA" id="ARBA00031870"/>
    </source>
</evidence>
<keyword evidence="5" id="KW-0413">Isomerase</keyword>
<evidence type="ECO:0000256" key="3">
    <source>
        <dbReference type="ARBA" id="ARBA00033164"/>
    </source>
</evidence>
<comment type="caution">
    <text evidence="5">The sequence shown here is derived from an EMBL/GenBank/DDBJ whole genome shotgun (WGS) entry which is preliminary data.</text>
</comment>
<dbReference type="InterPro" id="IPR020103">
    <property type="entry name" value="PsdUridine_synth_cat_dom_sf"/>
</dbReference>
<reference evidence="5 6" key="1">
    <citation type="submission" date="2009-11" db="EMBL/GenBank/DDBJ databases">
        <authorList>
            <person name="Weinstock G."/>
            <person name="Sodergren E."/>
            <person name="Clifton S."/>
            <person name="Fulton L."/>
            <person name="Fulton B."/>
            <person name="Courtney L."/>
            <person name="Fronick C."/>
            <person name="Harrison M."/>
            <person name="Strong C."/>
            <person name="Farmer C."/>
            <person name="Delahaunty K."/>
            <person name="Markovic C."/>
            <person name="Hall O."/>
            <person name="Minx P."/>
            <person name="Tomlinson C."/>
            <person name="Mitreva M."/>
            <person name="Nelson J."/>
            <person name="Hou S."/>
            <person name="Wollam A."/>
            <person name="Pepin K.H."/>
            <person name="Johnson M."/>
            <person name="Bhonagiri V."/>
            <person name="Nash W.E."/>
            <person name="Warren W."/>
            <person name="Chinwalla A."/>
            <person name="Mardis E.R."/>
            <person name="Wilson R.K."/>
        </authorList>
    </citation>
    <scope>NUCLEOTIDE SEQUENCE [LARGE SCALE GENOMIC DNA]</scope>
    <source>
        <strain evidence="5 6">DSM 20093</strain>
    </source>
</reference>
<dbReference type="SUPFAM" id="SSF55120">
    <property type="entry name" value="Pseudouridine synthase"/>
    <property type="match status" value="1"/>
</dbReference>
<dbReference type="GO" id="GO:0000455">
    <property type="term" value="P:enzyme-directed rRNA pseudouridine synthesis"/>
    <property type="evidence" value="ECO:0007669"/>
    <property type="project" value="TreeGrafter"/>
</dbReference>
<name>D1NUS6_9BIFI</name>
<evidence type="ECO:0000313" key="6">
    <source>
        <dbReference type="Proteomes" id="UP000003656"/>
    </source>
</evidence>
<comment type="catalytic activity">
    <reaction evidence="1">
        <text>a uridine in RNA = a pseudouridine in RNA</text>
        <dbReference type="Rhea" id="RHEA:48348"/>
        <dbReference type="Rhea" id="RHEA-COMP:12068"/>
        <dbReference type="Rhea" id="RHEA-COMP:12069"/>
        <dbReference type="ChEBI" id="CHEBI:65314"/>
        <dbReference type="ChEBI" id="CHEBI:65315"/>
    </reaction>
</comment>
<dbReference type="InterPro" id="IPR050188">
    <property type="entry name" value="RluA_PseudoU_synthase"/>
</dbReference>
<evidence type="ECO:0000256" key="1">
    <source>
        <dbReference type="ARBA" id="ARBA00000073"/>
    </source>
</evidence>
<dbReference type="PROSITE" id="PS01129">
    <property type="entry name" value="PSI_RLU"/>
    <property type="match status" value="1"/>
</dbReference>
<dbReference type="PANTHER" id="PTHR21600:SF84">
    <property type="entry name" value="PSEUDOURIDINE SYNTHASE RSUA_RLUA-LIKE DOMAIN-CONTAINING PROTEIN"/>
    <property type="match status" value="1"/>
</dbReference>
<accession>D1NUS6</accession>
<evidence type="ECO:0000259" key="4">
    <source>
        <dbReference type="Pfam" id="PF00849"/>
    </source>
</evidence>
<evidence type="ECO:0000313" key="5">
    <source>
        <dbReference type="EMBL" id="EFA22577.1"/>
    </source>
</evidence>
<protein>
    <recommendedName>
        <fullName evidence="2">RNA pseudouridylate synthase</fullName>
    </recommendedName>
    <alternativeName>
        <fullName evidence="3">RNA-uridine isomerase</fullName>
    </alternativeName>
</protein>
<dbReference type="PANTHER" id="PTHR21600">
    <property type="entry name" value="MITOCHONDRIAL RNA PSEUDOURIDINE SYNTHASE"/>
    <property type="match status" value="1"/>
</dbReference>
<dbReference type="Proteomes" id="UP000003656">
    <property type="component" value="Unassembled WGS sequence"/>
</dbReference>
<feature type="domain" description="Pseudouridine synthase RsuA/RluA-like" evidence="4">
    <location>
        <begin position="8"/>
        <end position="175"/>
    </location>
</feature>
<organism evidence="5 6">
    <name type="scientific">Bifidobacterium gallicum DSM 20093 = LMG 11596</name>
    <dbReference type="NCBI Taxonomy" id="561180"/>
    <lineage>
        <taxon>Bacteria</taxon>
        <taxon>Bacillati</taxon>
        <taxon>Actinomycetota</taxon>
        <taxon>Actinomycetes</taxon>
        <taxon>Bifidobacteriales</taxon>
        <taxon>Bifidobacteriaceae</taxon>
        <taxon>Bifidobacterium</taxon>
    </lineage>
</organism>
<sequence length="232" mass="26780">MLYEDERIIVVDKPHFLASMPRGMWYRQTVLMRARQQFGEQVTLAHRLDRLTAGVLVLVRDPQFRGAYQTLFEQRRTTKIYECLAPLKPARRPPTGTVRALEPPRSFPLERRSRIVKMRGVLQAREQRGQVNAVTLIEREELAPGITVADGRAVARYRLHPCTGKTHQLRVHMNSLGLPMLNDPWYPRVLDVPYDDFSRPLALVARELQFVDPVSGETKMFISEQPLLANRT</sequence>
<proteinExistence type="predicted"/>
<dbReference type="InterPro" id="IPR006224">
    <property type="entry name" value="PsdUridine_synth_RluA-like_CS"/>
</dbReference>
<dbReference type="eggNOG" id="COG0564">
    <property type="taxonomic scope" value="Bacteria"/>
</dbReference>
<dbReference type="GO" id="GO:0003723">
    <property type="term" value="F:RNA binding"/>
    <property type="evidence" value="ECO:0007669"/>
    <property type="project" value="InterPro"/>
</dbReference>
<dbReference type="Gene3D" id="3.30.2350.10">
    <property type="entry name" value="Pseudouridine synthase"/>
    <property type="match status" value="1"/>
</dbReference>
<dbReference type="STRING" id="561180.BIFGAL_03603"/>
<gene>
    <name evidence="5" type="ORF">BIFGAL_03603</name>
</gene>
<dbReference type="InterPro" id="IPR006145">
    <property type="entry name" value="PsdUridine_synth_RsuA/RluA"/>
</dbReference>
<dbReference type="GO" id="GO:0009982">
    <property type="term" value="F:pseudouridine synthase activity"/>
    <property type="evidence" value="ECO:0007669"/>
    <property type="project" value="InterPro"/>
</dbReference>
<dbReference type="AlphaFoldDB" id="D1NUS6"/>
<dbReference type="Pfam" id="PF00849">
    <property type="entry name" value="PseudoU_synth_2"/>
    <property type="match status" value="1"/>
</dbReference>
<dbReference type="EMBL" id="ABXB03000003">
    <property type="protein sequence ID" value="EFA22577.1"/>
    <property type="molecule type" value="Genomic_DNA"/>
</dbReference>